<dbReference type="SMART" id="SM00710">
    <property type="entry name" value="PbH1"/>
    <property type="match status" value="5"/>
</dbReference>
<evidence type="ECO:0000313" key="8">
    <source>
        <dbReference type="Proteomes" id="UP001205861"/>
    </source>
</evidence>
<keyword evidence="2" id="KW-0964">Secreted</keyword>
<dbReference type="InterPro" id="IPR059226">
    <property type="entry name" value="Choice_anch_Q_dom"/>
</dbReference>
<keyword evidence="8" id="KW-1185">Reference proteome</keyword>
<evidence type="ECO:0000256" key="3">
    <source>
        <dbReference type="ARBA" id="ARBA00022729"/>
    </source>
</evidence>
<proteinExistence type="predicted"/>
<sequence>MQKTGTIAKALRVNALLCASAAVLMGAAGSASATVYPIPATTYNYYVAPTGSDSASGSKSAPFRTLARAAQVATKPGTTVWVAPGTYTGGFKTTANGTSSARIYWVSTTKWGAKIVPGSTANVWDNRGSYVSIVGFDIDGSTKPAVTHGIYMGGSYDHVVNNHVHHIAKSATCTSAGGSAIGVDSYYKGVWNDVVGNTVNDIGPAGCKYIQGIYVSTSGTVKDNLVYRVGEAAIHLWHDANHVKIINNTVTSSHYGIIVGGGNFYNSSTGDDYTIVNNNIVYDNTYGISEQGVTGTHNSYSNNLLYQNSGYNISLKNGLTAKGTVSSNPLFVGYSRTAATPNYHLTSSSPAIGRGTSVGINPTDIEDKPRNATTGYDIGAYQH</sequence>
<gene>
    <name evidence="7" type="ORF">NX773_15755</name>
</gene>
<dbReference type="Proteomes" id="UP001205861">
    <property type="component" value="Unassembled WGS sequence"/>
</dbReference>
<accession>A0ABT2BM94</accession>
<keyword evidence="3 5" id="KW-0732">Signal</keyword>
<feature type="signal peptide" evidence="5">
    <location>
        <begin position="1"/>
        <end position="33"/>
    </location>
</feature>
<name>A0ABT2BM94_9BURK</name>
<evidence type="ECO:0000259" key="6">
    <source>
        <dbReference type="Pfam" id="PF07602"/>
    </source>
</evidence>
<dbReference type="InterPro" id="IPR006626">
    <property type="entry name" value="PbH1"/>
</dbReference>
<dbReference type="SUPFAM" id="SSF51126">
    <property type="entry name" value="Pectin lyase-like"/>
    <property type="match status" value="1"/>
</dbReference>
<dbReference type="InterPro" id="IPR011459">
    <property type="entry name" value="DUF1565"/>
</dbReference>
<evidence type="ECO:0000256" key="2">
    <source>
        <dbReference type="ARBA" id="ARBA00022525"/>
    </source>
</evidence>
<dbReference type="InterPro" id="IPR012334">
    <property type="entry name" value="Pectin_lyas_fold"/>
</dbReference>
<evidence type="ECO:0000256" key="1">
    <source>
        <dbReference type="ARBA" id="ARBA00004613"/>
    </source>
</evidence>
<feature type="domain" description="DUF1565" evidence="6">
    <location>
        <begin position="50"/>
        <end position="88"/>
    </location>
</feature>
<feature type="region of interest" description="Disordered" evidence="4">
    <location>
        <begin position="359"/>
        <end position="383"/>
    </location>
</feature>
<dbReference type="NCBIfam" id="NF041518">
    <property type="entry name" value="choice_anch_Q"/>
    <property type="match status" value="1"/>
</dbReference>
<dbReference type="Pfam" id="PF07602">
    <property type="entry name" value="DUF1565"/>
    <property type="match status" value="1"/>
</dbReference>
<dbReference type="PANTHER" id="PTHR40088:SF2">
    <property type="entry name" value="SECRETED SUGAR HYDROLASE"/>
    <property type="match status" value="1"/>
</dbReference>
<comment type="caution">
    <text evidence="7">The sequence shown here is derived from an EMBL/GenBank/DDBJ whole genome shotgun (WGS) entry which is preliminary data.</text>
</comment>
<dbReference type="InterPro" id="IPR052052">
    <property type="entry name" value="Polysaccharide_Lyase_9"/>
</dbReference>
<evidence type="ECO:0000313" key="7">
    <source>
        <dbReference type="EMBL" id="MCS0609623.1"/>
    </source>
</evidence>
<reference evidence="7 8" key="1">
    <citation type="submission" date="2022-08" db="EMBL/GenBank/DDBJ databases">
        <title>Reclassification of Massilia species as members of the genera Telluria, Duganella, Pseudoduganella, Mokoshia gen. nov. and Zemynaea gen. nov. using orthogonal and non-orthogonal genome-based approaches.</title>
        <authorList>
            <person name="Bowman J.P."/>
        </authorList>
    </citation>
    <scope>NUCLEOTIDE SEQUENCE [LARGE SCALE GENOMIC DNA]</scope>
    <source>
        <strain evidence="7 8">JCM 31607</strain>
    </source>
</reference>
<dbReference type="Gene3D" id="2.160.20.10">
    <property type="entry name" value="Single-stranded right-handed beta-helix, Pectin lyase-like"/>
    <property type="match status" value="1"/>
</dbReference>
<feature type="chain" id="PRO_5046035037" evidence="5">
    <location>
        <begin position="34"/>
        <end position="383"/>
    </location>
</feature>
<evidence type="ECO:0000256" key="5">
    <source>
        <dbReference type="SAM" id="SignalP"/>
    </source>
</evidence>
<protein>
    <submittedName>
        <fullName evidence="7">DUF1565 domain-containing protein</fullName>
    </submittedName>
</protein>
<dbReference type="PANTHER" id="PTHR40088">
    <property type="entry name" value="PECTATE LYASE (EUROFUNG)"/>
    <property type="match status" value="1"/>
</dbReference>
<organism evidence="7 8">
    <name type="scientific">Massilia solisilvae</name>
    <dbReference type="NCBI Taxonomy" id="1811225"/>
    <lineage>
        <taxon>Bacteria</taxon>
        <taxon>Pseudomonadati</taxon>
        <taxon>Pseudomonadota</taxon>
        <taxon>Betaproteobacteria</taxon>
        <taxon>Burkholderiales</taxon>
        <taxon>Oxalobacteraceae</taxon>
        <taxon>Telluria group</taxon>
        <taxon>Massilia</taxon>
    </lineage>
</organism>
<evidence type="ECO:0000256" key="4">
    <source>
        <dbReference type="SAM" id="MobiDB-lite"/>
    </source>
</evidence>
<dbReference type="RefSeq" id="WP_258857272.1">
    <property type="nucleotide sequence ID" value="NZ_JANUGV010000004.1"/>
</dbReference>
<dbReference type="EMBL" id="JANUGV010000004">
    <property type="protein sequence ID" value="MCS0609623.1"/>
    <property type="molecule type" value="Genomic_DNA"/>
</dbReference>
<dbReference type="InterPro" id="IPR011050">
    <property type="entry name" value="Pectin_lyase_fold/virulence"/>
</dbReference>
<comment type="subcellular location">
    <subcellularLocation>
        <location evidence="1">Secreted</location>
    </subcellularLocation>
</comment>